<dbReference type="RefSeq" id="WP_183350420.1">
    <property type="nucleotide sequence ID" value="NZ_JACHEO010000008.1"/>
</dbReference>
<accession>A0A840UP73</accession>
<reference evidence="1 2" key="1">
    <citation type="submission" date="2020-08" db="EMBL/GenBank/DDBJ databases">
        <title>Genomic Encyclopedia of Type Strains, Phase IV (KMG-IV): sequencing the most valuable type-strain genomes for metagenomic binning, comparative biology and taxonomic classification.</title>
        <authorList>
            <person name="Goeker M."/>
        </authorList>
    </citation>
    <scope>NUCLEOTIDE SEQUENCE [LARGE SCALE GENOMIC DNA]</scope>
    <source>
        <strain evidence="1 2">DSM 28570</strain>
    </source>
</reference>
<dbReference type="Proteomes" id="UP000539642">
    <property type="component" value="Unassembled WGS sequence"/>
</dbReference>
<sequence>MNKNNFEHNPAAENETILRQALNTLKGLVPLEYELGPDPSLREQGYDCTVRAQVFGLQIVWRVQVRNRCTRATETLAQIDNDKAQSPVLIATRYVSPEAAARLHARGIQFIDTAGNAFINQPPLFIFVTGNRPKKAETTVPAVRLFKGVGLKIAYLLLCRPDLIGRPYRELAEMAHVALGTVNGTMMDMIRKGFVLDMGTRGKMLRETKALLDRWVTAYPDALKPKILLGRFQGDGNWWDDIRLDQAVAQWGGEVAAAKLTGYLKPGTVTLYADKNRFADLVIACKLKKDPRGNVEILERFWPPIEGLGEGDTVHPILIYADLVAIGDQRTMETARMIHADFIDRHFGQD</sequence>
<gene>
    <name evidence="1" type="ORF">HNQ81_001788</name>
</gene>
<dbReference type="AlphaFoldDB" id="A0A840UP73"/>
<dbReference type="InterPro" id="IPR019238">
    <property type="entry name" value="AbiEi_2"/>
</dbReference>
<protein>
    <recommendedName>
        <fullName evidence="3">Restriction endonuclease type IV Mrr domain-containing protein</fullName>
    </recommendedName>
</protein>
<keyword evidence="2" id="KW-1185">Reference proteome</keyword>
<evidence type="ECO:0008006" key="3">
    <source>
        <dbReference type="Google" id="ProtNLM"/>
    </source>
</evidence>
<proteinExistence type="predicted"/>
<evidence type="ECO:0000313" key="2">
    <source>
        <dbReference type="Proteomes" id="UP000539642"/>
    </source>
</evidence>
<comment type="caution">
    <text evidence="1">The sequence shown here is derived from an EMBL/GenBank/DDBJ whole genome shotgun (WGS) entry which is preliminary data.</text>
</comment>
<name>A0A840UP73_9BACT</name>
<evidence type="ECO:0000313" key="1">
    <source>
        <dbReference type="EMBL" id="MBB5348057.1"/>
    </source>
</evidence>
<organism evidence="1 2">
    <name type="scientific">Desulfoprunum benzoelyticum</name>
    <dbReference type="NCBI Taxonomy" id="1506996"/>
    <lineage>
        <taxon>Bacteria</taxon>
        <taxon>Pseudomonadati</taxon>
        <taxon>Thermodesulfobacteriota</taxon>
        <taxon>Desulfobulbia</taxon>
        <taxon>Desulfobulbales</taxon>
        <taxon>Desulfobulbaceae</taxon>
        <taxon>Desulfoprunum</taxon>
    </lineage>
</organism>
<dbReference type="EMBL" id="JACHEO010000008">
    <property type="protein sequence ID" value="MBB5348057.1"/>
    <property type="molecule type" value="Genomic_DNA"/>
</dbReference>
<dbReference type="Pfam" id="PF09952">
    <property type="entry name" value="AbiEi_2"/>
    <property type="match status" value="1"/>
</dbReference>